<dbReference type="Proteomes" id="UP000242972">
    <property type="component" value="Unassembled WGS sequence"/>
</dbReference>
<evidence type="ECO:0000256" key="5">
    <source>
        <dbReference type="ARBA" id="ARBA00022692"/>
    </source>
</evidence>
<comment type="subcellular location">
    <subcellularLocation>
        <location evidence="1">Membrane</location>
        <topology evidence="1">Multi-pass membrane protein</topology>
    </subcellularLocation>
</comment>
<dbReference type="PANTHER" id="PTHR34975">
    <property type="entry name" value="SPORE GERMINATION PROTEIN A2"/>
    <property type="match status" value="1"/>
</dbReference>
<reference evidence="9 10" key="1">
    <citation type="journal article" date="2014" name="BMC Genomics">
        <title>Comparison of environmental and isolate Sulfobacillus genomes reveals diverse carbon, sulfur, nitrogen, and hydrogen metabolisms.</title>
        <authorList>
            <person name="Justice N.B."/>
            <person name="Norman A."/>
            <person name="Brown C.T."/>
            <person name="Singh A."/>
            <person name="Thomas B.C."/>
            <person name="Banfield J.F."/>
        </authorList>
    </citation>
    <scope>NUCLEOTIDE SEQUENCE [LARGE SCALE GENOMIC DNA]</scope>
    <source>
        <strain evidence="9">AMDSBA4</strain>
    </source>
</reference>
<organism evidence="9 10">
    <name type="scientific">Sulfobacillus benefaciens</name>
    <dbReference type="NCBI Taxonomy" id="453960"/>
    <lineage>
        <taxon>Bacteria</taxon>
        <taxon>Bacillati</taxon>
        <taxon>Bacillota</taxon>
        <taxon>Clostridia</taxon>
        <taxon>Eubacteriales</taxon>
        <taxon>Clostridiales Family XVII. Incertae Sedis</taxon>
        <taxon>Sulfobacillus</taxon>
    </lineage>
</organism>
<feature type="transmembrane region" description="Helical" evidence="8">
    <location>
        <begin position="189"/>
        <end position="208"/>
    </location>
</feature>
<evidence type="ECO:0000313" key="9">
    <source>
        <dbReference type="EMBL" id="PSR32779.1"/>
    </source>
</evidence>
<sequence>MRRRHCTPLSASQWALFVTAGYFVSGLFAFPREVAETAGRAGLWAVAVDGVIFGGMLWATVQVQRRFPTMSLWALSPRLLGRSCGLALSGLVWLYHWAVTTVGVAEFSFIIQTYFLPQTPRGVIVGALVGTAVYMGWSGTASLARTLQGGIFPVIGLVILTAGFASLSVRHPVLLMPTIPRSWLSVAHAAEQMTILFFGIPLLVTLYPEIDPVQRRRAEWVTYGAFVGVLGWLMGLYAVLLATFGPVYVSQMRWPVVSLLRIMSVSGFWVDKIGLVALMLWTIAVAGFTSVRVHGLRSAAPVFGLNADTRTLPYASLFLGTSIVGGVLLIPNATINGWLAHHVLIPAGWAAMAGMPGLLGLVAWVHSTRDRRVRGHLPTMGR</sequence>
<keyword evidence="3" id="KW-0813">Transport</keyword>
<comment type="similarity">
    <text evidence="2">Belongs to the amino acid-polyamine-organocation (APC) superfamily. Spore germination protein (SGP) (TC 2.A.3.9) family.</text>
</comment>
<feature type="transmembrane region" description="Helical" evidence="8">
    <location>
        <begin position="343"/>
        <end position="365"/>
    </location>
</feature>
<gene>
    <name evidence="9" type="ORF">C7B46_12825</name>
</gene>
<evidence type="ECO:0000256" key="3">
    <source>
        <dbReference type="ARBA" id="ARBA00022448"/>
    </source>
</evidence>
<feature type="transmembrane region" description="Helical" evidence="8">
    <location>
        <begin position="42"/>
        <end position="59"/>
    </location>
</feature>
<feature type="transmembrane region" description="Helical" evidence="8">
    <location>
        <begin position="149"/>
        <end position="169"/>
    </location>
</feature>
<feature type="transmembrane region" description="Helical" evidence="8">
    <location>
        <begin position="312"/>
        <end position="331"/>
    </location>
</feature>
<feature type="transmembrane region" description="Helical" evidence="8">
    <location>
        <begin position="220"/>
        <end position="249"/>
    </location>
</feature>
<keyword evidence="5 8" id="KW-0812">Transmembrane</keyword>
<evidence type="ECO:0000256" key="7">
    <source>
        <dbReference type="ARBA" id="ARBA00023136"/>
    </source>
</evidence>
<dbReference type="Pfam" id="PF03845">
    <property type="entry name" value="Spore_permease"/>
    <property type="match status" value="1"/>
</dbReference>
<dbReference type="PANTHER" id="PTHR34975:SF2">
    <property type="entry name" value="SPORE GERMINATION PROTEIN A2"/>
    <property type="match status" value="1"/>
</dbReference>
<feature type="transmembrane region" description="Helical" evidence="8">
    <location>
        <begin position="12"/>
        <end position="30"/>
    </location>
</feature>
<evidence type="ECO:0000256" key="8">
    <source>
        <dbReference type="SAM" id="Phobius"/>
    </source>
</evidence>
<keyword evidence="6 8" id="KW-1133">Transmembrane helix</keyword>
<keyword evidence="7 8" id="KW-0472">Membrane</keyword>
<name>A0A2T2XE58_9FIRM</name>
<comment type="caution">
    <text evidence="9">The sequence shown here is derived from an EMBL/GenBank/DDBJ whole genome shotgun (WGS) entry which is preliminary data.</text>
</comment>
<feature type="transmembrane region" description="Helical" evidence="8">
    <location>
        <begin position="269"/>
        <end position="291"/>
    </location>
</feature>
<dbReference type="GO" id="GO:0016020">
    <property type="term" value="C:membrane"/>
    <property type="evidence" value="ECO:0007669"/>
    <property type="project" value="UniProtKB-SubCell"/>
</dbReference>
<proteinExistence type="inferred from homology"/>
<evidence type="ECO:0000256" key="2">
    <source>
        <dbReference type="ARBA" id="ARBA00007998"/>
    </source>
</evidence>
<dbReference type="EMBL" id="PXYW01000032">
    <property type="protein sequence ID" value="PSR32779.1"/>
    <property type="molecule type" value="Genomic_DNA"/>
</dbReference>
<keyword evidence="4" id="KW-0309">Germination</keyword>
<accession>A0A2T2XE58</accession>
<dbReference type="InterPro" id="IPR004761">
    <property type="entry name" value="Spore_GerAB"/>
</dbReference>
<evidence type="ECO:0000256" key="6">
    <source>
        <dbReference type="ARBA" id="ARBA00022989"/>
    </source>
</evidence>
<protein>
    <submittedName>
        <fullName evidence="9">Uncharacterized protein</fullName>
    </submittedName>
</protein>
<evidence type="ECO:0000313" key="10">
    <source>
        <dbReference type="Proteomes" id="UP000242972"/>
    </source>
</evidence>
<dbReference type="GO" id="GO:0009847">
    <property type="term" value="P:spore germination"/>
    <property type="evidence" value="ECO:0007669"/>
    <property type="project" value="InterPro"/>
</dbReference>
<feature type="transmembrane region" description="Helical" evidence="8">
    <location>
        <begin position="118"/>
        <end position="137"/>
    </location>
</feature>
<evidence type="ECO:0000256" key="1">
    <source>
        <dbReference type="ARBA" id="ARBA00004141"/>
    </source>
</evidence>
<evidence type="ECO:0000256" key="4">
    <source>
        <dbReference type="ARBA" id="ARBA00022544"/>
    </source>
</evidence>
<dbReference type="AlphaFoldDB" id="A0A2T2XE58"/>